<dbReference type="SMART" id="SM00343">
    <property type="entry name" value="ZnF_C2HC"/>
    <property type="match status" value="5"/>
</dbReference>
<dbReference type="SUPFAM" id="SSF57756">
    <property type="entry name" value="Retrovirus zinc finger-like domains"/>
    <property type="match status" value="1"/>
</dbReference>
<dbReference type="Proteomes" id="UP000887458">
    <property type="component" value="Unassembled WGS sequence"/>
</dbReference>
<evidence type="ECO:0000259" key="11">
    <source>
        <dbReference type="SMART" id="SM00343"/>
    </source>
</evidence>
<dbReference type="PANTHER" id="PTHR46543:SF1">
    <property type="entry name" value="ZINC FINGER CCHC DOMAIN-CONTAINING PROTEIN 7"/>
    <property type="match status" value="1"/>
</dbReference>
<keyword evidence="9" id="KW-0175">Coiled coil</keyword>
<keyword evidence="13" id="KW-1185">Reference proteome</keyword>
<evidence type="ECO:0000313" key="12">
    <source>
        <dbReference type="EMBL" id="KAH9419831.1"/>
    </source>
</evidence>
<keyword evidence="4" id="KW-0863">Zinc-finger</keyword>
<dbReference type="InterPro" id="IPR001878">
    <property type="entry name" value="Znf_CCHC"/>
</dbReference>
<feature type="region of interest" description="Disordered" evidence="10">
    <location>
        <begin position="419"/>
        <end position="456"/>
    </location>
</feature>
<feature type="domain" description="CCHC-type" evidence="11">
    <location>
        <begin position="194"/>
        <end position="210"/>
    </location>
</feature>
<name>A0ABQ8JBV2_DERPT</name>
<evidence type="ECO:0000256" key="5">
    <source>
        <dbReference type="ARBA" id="ARBA00022833"/>
    </source>
</evidence>
<dbReference type="InterPro" id="IPR036875">
    <property type="entry name" value="Znf_CCHC_sf"/>
</dbReference>
<feature type="domain" description="CCHC-type" evidence="11">
    <location>
        <begin position="214"/>
        <end position="230"/>
    </location>
</feature>
<keyword evidence="5" id="KW-0862">Zinc</keyword>
<accession>A0ABQ8JBV2</accession>
<keyword evidence="2" id="KW-0479">Metal-binding</keyword>
<feature type="compositionally biased region" description="Basic residues" evidence="10">
    <location>
        <begin position="440"/>
        <end position="453"/>
    </location>
</feature>
<organism evidence="12 13">
    <name type="scientific">Dermatophagoides pteronyssinus</name>
    <name type="common">European house dust mite</name>
    <dbReference type="NCBI Taxonomy" id="6956"/>
    <lineage>
        <taxon>Eukaryota</taxon>
        <taxon>Metazoa</taxon>
        <taxon>Ecdysozoa</taxon>
        <taxon>Arthropoda</taxon>
        <taxon>Chelicerata</taxon>
        <taxon>Arachnida</taxon>
        <taxon>Acari</taxon>
        <taxon>Acariformes</taxon>
        <taxon>Sarcoptiformes</taxon>
        <taxon>Astigmata</taxon>
        <taxon>Psoroptidia</taxon>
        <taxon>Analgoidea</taxon>
        <taxon>Pyroglyphidae</taxon>
        <taxon>Dermatophagoidinae</taxon>
        <taxon>Dermatophagoides</taxon>
    </lineage>
</organism>
<dbReference type="InterPro" id="IPR051644">
    <property type="entry name" value="TRAMP_AT-DNA-binding"/>
</dbReference>
<dbReference type="Gene3D" id="4.10.60.10">
    <property type="entry name" value="Zinc finger, CCHC-type"/>
    <property type="match status" value="2"/>
</dbReference>
<evidence type="ECO:0000256" key="9">
    <source>
        <dbReference type="SAM" id="Coils"/>
    </source>
</evidence>
<proteinExistence type="predicted"/>
<feature type="domain" description="CCHC-type" evidence="11">
    <location>
        <begin position="300"/>
        <end position="317"/>
    </location>
</feature>
<feature type="domain" description="CCHC-type" evidence="11">
    <location>
        <begin position="233"/>
        <end position="249"/>
    </location>
</feature>
<feature type="domain" description="CCHC-type" evidence="11">
    <location>
        <begin position="252"/>
        <end position="268"/>
    </location>
</feature>
<sequence>MAYEHPEEISSNHWSMFQTTSENGYDSDKIDSDIEDMLYSSIHHQTINSEELSFTPIKPNESLNNDDRNELLIPKIRNIFNERKVVKKKKIKELKILKRKNQDDEQQNDAQKLTVKQNKISSDQFDISYGHNITLNSNDYTDSKNGFYLEANYDNENIDEVMKKLPKDRRYWKVGQQDLQSSFFQRRGRHRPKQCNLCFQFGHLDRVCPNRIKKCFICGDEDHEQKSCDKKLICCKCFMIGHTSNNCASKIQCKLCHIVGHSQENCTFHWRKYLTVVNETDDHKNISIQSNDITINSKVSCYNCGMSGSHFGHECKSLTINRKRNEIPSPIFNLKRNKMGKKQQRKQQPISPVSEIKPFLLNVTNGSNGNVDSDDSLEYVENMLRQSNPSKNRIDQSNIGKKKRKSFKNFKNGLINAAKQSKNNSKKKPLNQQVVNGNTKKNKKKLNSKKSTNKKIEKNEFSDKIFSMKLQSNDGNVIKRKKLKTRKK</sequence>
<evidence type="ECO:0000256" key="6">
    <source>
        <dbReference type="ARBA" id="ARBA00023242"/>
    </source>
</evidence>
<feature type="coiled-coil region" evidence="9">
    <location>
        <begin position="87"/>
        <end position="114"/>
    </location>
</feature>
<evidence type="ECO:0000256" key="1">
    <source>
        <dbReference type="ARBA" id="ARBA00004123"/>
    </source>
</evidence>
<dbReference type="EMBL" id="NJHN03000054">
    <property type="protein sequence ID" value="KAH9419831.1"/>
    <property type="molecule type" value="Genomic_DNA"/>
</dbReference>
<dbReference type="PANTHER" id="PTHR46543">
    <property type="entry name" value="ZINC FINGER CCHC DOMAIN-CONTAINING PROTEIN 7"/>
    <property type="match status" value="1"/>
</dbReference>
<evidence type="ECO:0000256" key="4">
    <source>
        <dbReference type="ARBA" id="ARBA00022771"/>
    </source>
</evidence>
<keyword evidence="3" id="KW-0677">Repeat</keyword>
<feature type="region of interest" description="Disordered" evidence="10">
    <location>
        <begin position="330"/>
        <end position="353"/>
    </location>
</feature>
<evidence type="ECO:0000313" key="13">
    <source>
        <dbReference type="Proteomes" id="UP000887458"/>
    </source>
</evidence>
<evidence type="ECO:0000256" key="8">
    <source>
        <dbReference type="ARBA" id="ARBA00043023"/>
    </source>
</evidence>
<gene>
    <name evidence="12" type="ORF">DERP_001662</name>
</gene>
<protein>
    <recommendedName>
        <fullName evidence="7">Zinc finger CCHC domain-containing protein 7</fullName>
    </recommendedName>
    <alternativeName>
        <fullName evidence="8">TRAMP-like complex RNA-binding factor ZCCHC7</fullName>
    </alternativeName>
</protein>
<reference evidence="12 13" key="1">
    <citation type="journal article" date="2018" name="J. Allergy Clin. Immunol.">
        <title>High-quality assembly of Dermatophagoides pteronyssinus genome and transcriptome reveals a wide range of novel allergens.</title>
        <authorList>
            <person name="Liu X.Y."/>
            <person name="Yang K.Y."/>
            <person name="Wang M.Q."/>
            <person name="Kwok J.S."/>
            <person name="Zeng X."/>
            <person name="Yang Z."/>
            <person name="Xiao X.J."/>
            <person name="Lau C.P."/>
            <person name="Li Y."/>
            <person name="Huang Z.M."/>
            <person name="Ba J.G."/>
            <person name="Yim A.K."/>
            <person name="Ouyang C.Y."/>
            <person name="Ngai S.M."/>
            <person name="Chan T.F."/>
            <person name="Leung E.L."/>
            <person name="Liu L."/>
            <person name="Liu Z.G."/>
            <person name="Tsui S.K."/>
        </authorList>
    </citation>
    <scope>NUCLEOTIDE SEQUENCE [LARGE SCALE GENOMIC DNA]</scope>
    <source>
        <strain evidence="12">Derp</strain>
    </source>
</reference>
<evidence type="ECO:0000256" key="3">
    <source>
        <dbReference type="ARBA" id="ARBA00022737"/>
    </source>
</evidence>
<keyword evidence="6" id="KW-0539">Nucleus</keyword>
<evidence type="ECO:0000256" key="7">
    <source>
        <dbReference type="ARBA" id="ARBA00041190"/>
    </source>
</evidence>
<feature type="compositionally biased region" description="Basic residues" evidence="10">
    <location>
        <begin position="335"/>
        <end position="345"/>
    </location>
</feature>
<reference evidence="12 13" key="2">
    <citation type="journal article" date="2022" name="Mol. Biol. Evol.">
        <title>Comparative Genomics Reveals Insights into the Divergent Evolution of Astigmatic Mites and Household Pest Adaptations.</title>
        <authorList>
            <person name="Xiong Q."/>
            <person name="Wan A.T."/>
            <person name="Liu X."/>
            <person name="Fung C.S."/>
            <person name="Xiao X."/>
            <person name="Malainual N."/>
            <person name="Hou J."/>
            <person name="Wang L."/>
            <person name="Wang M."/>
            <person name="Yang K.Y."/>
            <person name="Cui Y."/>
            <person name="Leung E.L."/>
            <person name="Nong W."/>
            <person name="Shin S.K."/>
            <person name="Au S.W."/>
            <person name="Jeong K.Y."/>
            <person name="Chew F.T."/>
            <person name="Hui J.H."/>
            <person name="Leung T.F."/>
            <person name="Tungtrongchitr A."/>
            <person name="Zhong N."/>
            <person name="Liu Z."/>
            <person name="Tsui S.K."/>
        </authorList>
    </citation>
    <scope>NUCLEOTIDE SEQUENCE [LARGE SCALE GENOMIC DNA]</scope>
    <source>
        <strain evidence="12">Derp</strain>
    </source>
</reference>
<evidence type="ECO:0000256" key="2">
    <source>
        <dbReference type="ARBA" id="ARBA00022723"/>
    </source>
</evidence>
<comment type="subcellular location">
    <subcellularLocation>
        <location evidence="1">Nucleus</location>
    </subcellularLocation>
</comment>
<comment type="caution">
    <text evidence="12">The sequence shown here is derived from an EMBL/GenBank/DDBJ whole genome shotgun (WGS) entry which is preliminary data.</text>
</comment>
<evidence type="ECO:0000256" key="10">
    <source>
        <dbReference type="SAM" id="MobiDB-lite"/>
    </source>
</evidence>